<evidence type="ECO:0000256" key="9">
    <source>
        <dbReference type="ARBA" id="ARBA00023303"/>
    </source>
</evidence>
<keyword evidence="12" id="KW-1185">Reference proteome</keyword>
<evidence type="ECO:0000256" key="1">
    <source>
        <dbReference type="ARBA" id="ARBA00004141"/>
    </source>
</evidence>
<dbReference type="SUPFAM" id="SSF81340">
    <property type="entry name" value="Clc chloride channel"/>
    <property type="match status" value="1"/>
</dbReference>
<keyword evidence="5" id="KW-0406">Ion transport</keyword>
<dbReference type="RefSeq" id="WP_091525556.1">
    <property type="nucleotide sequence ID" value="NZ_FOVI01000025.1"/>
</dbReference>
<evidence type="ECO:0000256" key="5">
    <source>
        <dbReference type="ARBA" id="ARBA00023065"/>
    </source>
</evidence>
<evidence type="ECO:0000313" key="12">
    <source>
        <dbReference type="Proteomes" id="UP000199036"/>
    </source>
</evidence>
<dbReference type="GO" id="GO:0034707">
    <property type="term" value="C:chloride channel complex"/>
    <property type="evidence" value="ECO:0007669"/>
    <property type="project" value="UniProtKB-KW"/>
</dbReference>
<proteinExistence type="predicted"/>
<evidence type="ECO:0000256" key="8">
    <source>
        <dbReference type="ARBA" id="ARBA00023214"/>
    </source>
</evidence>
<dbReference type="PANTHER" id="PTHR43427:SF6">
    <property type="entry name" value="CHLORIDE CHANNEL PROTEIN CLC-E"/>
    <property type="match status" value="1"/>
</dbReference>
<feature type="transmembrane region" description="Helical" evidence="10">
    <location>
        <begin position="152"/>
        <end position="174"/>
    </location>
</feature>
<keyword evidence="7" id="KW-0869">Chloride channel</keyword>
<evidence type="ECO:0000256" key="10">
    <source>
        <dbReference type="SAM" id="Phobius"/>
    </source>
</evidence>
<feature type="transmembrane region" description="Helical" evidence="10">
    <location>
        <begin position="360"/>
        <end position="385"/>
    </location>
</feature>
<evidence type="ECO:0000313" key="11">
    <source>
        <dbReference type="EMBL" id="SFO18990.1"/>
    </source>
</evidence>
<dbReference type="CDD" id="cd00400">
    <property type="entry name" value="Voltage_gated_ClC"/>
    <property type="match status" value="1"/>
</dbReference>
<organism evidence="11 12">
    <name type="scientific">Paenimyroides ummariense</name>
    <dbReference type="NCBI Taxonomy" id="913024"/>
    <lineage>
        <taxon>Bacteria</taxon>
        <taxon>Pseudomonadati</taxon>
        <taxon>Bacteroidota</taxon>
        <taxon>Flavobacteriia</taxon>
        <taxon>Flavobacteriales</taxon>
        <taxon>Flavobacteriaceae</taxon>
        <taxon>Paenimyroides</taxon>
    </lineage>
</organism>
<dbReference type="Gene3D" id="1.10.3080.10">
    <property type="entry name" value="Clc chloride channel"/>
    <property type="match status" value="1"/>
</dbReference>
<evidence type="ECO:0000256" key="2">
    <source>
        <dbReference type="ARBA" id="ARBA00022448"/>
    </source>
</evidence>
<keyword evidence="6 10" id="KW-0472">Membrane</keyword>
<feature type="transmembrane region" description="Helical" evidence="10">
    <location>
        <begin position="57"/>
        <end position="77"/>
    </location>
</feature>
<dbReference type="InterPro" id="IPR050368">
    <property type="entry name" value="ClC-type_chloride_channel"/>
</dbReference>
<feature type="transmembrane region" description="Helical" evidence="10">
    <location>
        <begin position="186"/>
        <end position="207"/>
    </location>
</feature>
<feature type="transmembrane region" description="Helical" evidence="10">
    <location>
        <begin position="391"/>
        <end position="408"/>
    </location>
</feature>
<feature type="transmembrane region" description="Helical" evidence="10">
    <location>
        <begin position="219"/>
        <end position="241"/>
    </location>
</feature>
<keyword evidence="8" id="KW-0868">Chloride</keyword>
<keyword evidence="9" id="KW-0407">Ion channel</keyword>
<evidence type="ECO:0000256" key="3">
    <source>
        <dbReference type="ARBA" id="ARBA00022692"/>
    </source>
</evidence>
<feature type="transmembrane region" description="Helical" evidence="10">
    <location>
        <begin position="20"/>
        <end position="37"/>
    </location>
</feature>
<dbReference type="PRINTS" id="PR00762">
    <property type="entry name" value="CLCHANNEL"/>
</dbReference>
<feature type="transmembrane region" description="Helical" evidence="10">
    <location>
        <begin position="297"/>
        <end position="316"/>
    </location>
</feature>
<dbReference type="EMBL" id="FOVI01000025">
    <property type="protein sequence ID" value="SFO18990.1"/>
    <property type="molecule type" value="Genomic_DNA"/>
</dbReference>
<sequence length="423" mass="46868">MNNSIVTKKNIVWVKWSRIVYCAALVGIIVGLITLMFKNLVEEYEHLLFNKAQHFKLFFIVFPLIGLLIIYFLRTYVFNKKKNKGISEVLEAVREGKKLPPYKVPSHFFNGFLTVVFGGSTGIEVSTVVATAALGDMASRKDPIFKKYRKEFIGSAIACGVTLLFCSPLAGLFFSYETIGKQKTKVFWVTHLVSVGFATLIIFLMNVTPVFNLGNHETVIHYQAIPFFIALSVLAGCYGVYMTKVVSFVKKNNFLDFSPYLQLIAGGVLLGCVLFVFPQLYGDGYHAIESIIHHNSLFVLVSFWLLLGALLVKPFATGFTLKLGGDGGVFAPSIFGGAIMGALAGLIVQKYFFADAQLINFVVLGVALTVAATLHAPFTALFLTFGIFNSYALWLPLAVLVFISFYISKKIFPYTVYTLALKK</sequence>
<keyword evidence="3 10" id="KW-0812">Transmembrane</keyword>
<dbReference type="GO" id="GO:0005254">
    <property type="term" value="F:chloride channel activity"/>
    <property type="evidence" value="ECO:0007669"/>
    <property type="project" value="UniProtKB-KW"/>
</dbReference>
<dbReference type="Pfam" id="PF00654">
    <property type="entry name" value="Voltage_CLC"/>
    <property type="match status" value="1"/>
</dbReference>
<dbReference type="AlphaFoldDB" id="A0A1I5F5N7"/>
<dbReference type="InterPro" id="IPR014743">
    <property type="entry name" value="Cl-channel_core"/>
</dbReference>
<evidence type="ECO:0000256" key="4">
    <source>
        <dbReference type="ARBA" id="ARBA00022989"/>
    </source>
</evidence>
<protein>
    <submittedName>
        <fullName evidence="11">Chloride channel protein, CIC family</fullName>
    </submittedName>
</protein>
<evidence type="ECO:0000256" key="6">
    <source>
        <dbReference type="ARBA" id="ARBA00023136"/>
    </source>
</evidence>
<dbReference type="STRING" id="913024.SAMN05421741_1252"/>
<evidence type="ECO:0000256" key="7">
    <source>
        <dbReference type="ARBA" id="ARBA00023173"/>
    </source>
</evidence>
<accession>A0A1I5F5N7</accession>
<comment type="subcellular location">
    <subcellularLocation>
        <location evidence="1">Membrane</location>
        <topology evidence="1">Multi-pass membrane protein</topology>
    </subcellularLocation>
</comment>
<dbReference type="PANTHER" id="PTHR43427">
    <property type="entry name" value="CHLORIDE CHANNEL PROTEIN CLC-E"/>
    <property type="match status" value="1"/>
</dbReference>
<dbReference type="Proteomes" id="UP000199036">
    <property type="component" value="Unassembled WGS sequence"/>
</dbReference>
<feature type="transmembrane region" description="Helical" evidence="10">
    <location>
        <begin position="261"/>
        <end position="277"/>
    </location>
</feature>
<name>A0A1I5F5N7_9FLAO</name>
<dbReference type="InterPro" id="IPR001807">
    <property type="entry name" value="ClC"/>
</dbReference>
<keyword evidence="2" id="KW-0813">Transport</keyword>
<reference evidence="12" key="1">
    <citation type="submission" date="2016-10" db="EMBL/GenBank/DDBJ databases">
        <authorList>
            <person name="Varghese N."/>
            <person name="Submissions S."/>
        </authorList>
    </citation>
    <scope>NUCLEOTIDE SEQUENCE [LARGE SCALE GENOMIC DNA]</scope>
    <source>
        <strain evidence="12">DS-12</strain>
    </source>
</reference>
<gene>
    <name evidence="11" type="ORF">SAMN05421741_1252</name>
</gene>
<keyword evidence="4 10" id="KW-1133">Transmembrane helix</keyword>
<feature type="transmembrane region" description="Helical" evidence="10">
    <location>
        <begin position="328"/>
        <end position="348"/>
    </location>
</feature>
<dbReference type="OrthoDB" id="9812438at2"/>